<dbReference type="GO" id="GO:0005304">
    <property type="term" value="F:L-valine transmembrane transporter activity"/>
    <property type="evidence" value="ECO:0007669"/>
    <property type="project" value="TreeGrafter"/>
</dbReference>
<feature type="transmembrane region" description="Helical" evidence="9">
    <location>
        <begin position="164"/>
        <end position="183"/>
    </location>
</feature>
<feature type="transmembrane region" description="Helical" evidence="9">
    <location>
        <begin position="245"/>
        <end position="265"/>
    </location>
</feature>
<dbReference type="AlphaFoldDB" id="B1KF37"/>
<dbReference type="EMBL" id="CP000961">
    <property type="protein sequence ID" value="ACA85188.1"/>
    <property type="molecule type" value="Genomic_DNA"/>
</dbReference>
<accession>B1KF37</accession>
<dbReference type="PANTHER" id="PTHR30588">
    <property type="entry name" value="BRANCHED-CHAIN AMINO ACID TRANSPORT SYSTEM 2 CARRIER PROTEIN"/>
    <property type="match status" value="1"/>
</dbReference>
<comment type="similarity">
    <text evidence="2 9">Belongs to the branched chain amino acid transporter family.</text>
</comment>
<dbReference type="InterPro" id="IPR004685">
    <property type="entry name" value="Brnchd-chn_aa_trnsp_Livcs"/>
</dbReference>
<dbReference type="STRING" id="392500.Swoo_0894"/>
<feature type="transmembrane region" description="Helical" evidence="9">
    <location>
        <begin position="358"/>
        <end position="376"/>
    </location>
</feature>
<dbReference type="KEGG" id="swd:Swoo_0894"/>
<feature type="transmembrane region" description="Helical" evidence="9">
    <location>
        <begin position="388"/>
        <end position="409"/>
    </location>
</feature>
<dbReference type="Proteomes" id="UP000002168">
    <property type="component" value="Chromosome"/>
</dbReference>
<evidence type="ECO:0000256" key="3">
    <source>
        <dbReference type="ARBA" id="ARBA00022448"/>
    </source>
</evidence>
<dbReference type="GO" id="GO:0015188">
    <property type="term" value="F:L-isoleucine transmembrane transporter activity"/>
    <property type="evidence" value="ECO:0007669"/>
    <property type="project" value="TreeGrafter"/>
</dbReference>
<evidence type="ECO:0000256" key="6">
    <source>
        <dbReference type="ARBA" id="ARBA00022970"/>
    </source>
</evidence>
<feature type="transmembrane region" description="Helical" evidence="9">
    <location>
        <begin position="421"/>
        <end position="438"/>
    </location>
</feature>
<reference evidence="10 11" key="1">
    <citation type="submission" date="2008-02" db="EMBL/GenBank/DDBJ databases">
        <title>Complete sequence of Shewanella woodyi ATCC 51908.</title>
        <authorList>
            <consortium name="US DOE Joint Genome Institute"/>
            <person name="Copeland A."/>
            <person name="Lucas S."/>
            <person name="Lapidus A."/>
            <person name="Glavina del Rio T."/>
            <person name="Dalin E."/>
            <person name="Tice H."/>
            <person name="Bruce D."/>
            <person name="Goodwin L."/>
            <person name="Pitluck S."/>
            <person name="Sims D."/>
            <person name="Brettin T."/>
            <person name="Detter J.C."/>
            <person name="Han C."/>
            <person name="Kuske C.R."/>
            <person name="Schmutz J."/>
            <person name="Larimer F."/>
            <person name="Land M."/>
            <person name="Hauser L."/>
            <person name="Kyrpides N."/>
            <person name="Lykidis A."/>
            <person name="Zhao J.-S."/>
            <person name="Richardson P."/>
        </authorList>
    </citation>
    <scope>NUCLEOTIDE SEQUENCE [LARGE SCALE GENOMIC DNA]</scope>
    <source>
        <strain evidence="11">ATCC 51908 / MS32</strain>
    </source>
</reference>
<gene>
    <name evidence="10" type="ordered locus">Swoo_0894</name>
</gene>
<dbReference type="GO" id="GO:0015190">
    <property type="term" value="F:L-leucine transmembrane transporter activity"/>
    <property type="evidence" value="ECO:0007669"/>
    <property type="project" value="TreeGrafter"/>
</dbReference>
<name>B1KF37_SHEWM</name>
<feature type="transmembrane region" description="Helical" evidence="9">
    <location>
        <begin position="203"/>
        <end position="224"/>
    </location>
</feature>
<evidence type="ECO:0000256" key="8">
    <source>
        <dbReference type="ARBA" id="ARBA00023136"/>
    </source>
</evidence>
<keyword evidence="6 9" id="KW-0029">Amino-acid transport</keyword>
<keyword evidence="7 9" id="KW-1133">Transmembrane helix</keyword>
<evidence type="ECO:0000313" key="10">
    <source>
        <dbReference type="EMBL" id="ACA85188.1"/>
    </source>
</evidence>
<dbReference type="NCBIfam" id="TIGR00796">
    <property type="entry name" value="livcs"/>
    <property type="match status" value="1"/>
</dbReference>
<feature type="transmembrane region" description="Helical" evidence="9">
    <location>
        <begin position="295"/>
        <end position="320"/>
    </location>
</feature>
<comment type="function">
    <text evidence="9">Component of the transport system for branched-chain amino acids.</text>
</comment>
<keyword evidence="8 9" id="KW-0472">Membrane</keyword>
<evidence type="ECO:0000313" key="11">
    <source>
        <dbReference type="Proteomes" id="UP000002168"/>
    </source>
</evidence>
<dbReference type="HOGENOM" id="CLU_036807_0_1_6"/>
<feature type="transmembrane region" description="Helical" evidence="9">
    <location>
        <begin position="332"/>
        <end position="352"/>
    </location>
</feature>
<evidence type="ECO:0000256" key="2">
    <source>
        <dbReference type="ARBA" id="ARBA00008540"/>
    </source>
</evidence>
<dbReference type="eggNOG" id="COG1114">
    <property type="taxonomic scope" value="Bacteria"/>
</dbReference>
<sequence length="449" mass="47429">MMGRKVQDKQMTIADTLGLGFMTFAFFLGAGNLIFPPLAGFLSGENMNLAMLGFLITAVTLPLITLIAVAKANGKIMGLLPPLAATVFAVAIYIVIGPAFAAPRAGLVAYEMGFKPFLADSSATFMLAGITLNISQLIYSVIFFGGAMLLALYPGKLLDSVGKILTPIMLALLVALAASVFMTPGAEISHAVGDYQSNPLTKGILEGYNTMDTLASLIFGMLIIDILRRKGVSDSKAQTKYLIQAAFIAAAGLAFVYISLFYLGATGGDIAAGADNGGVILTNYVNREFGEFGKILLAAVVTLACLTTVIGLVTACAEFFNELIPSLSYRTFVIIISLICATVANVGLSQLISISVPVLYTIYPVAIALVAVTFLTEKFSMPEFSHRIVLSVALVFGVIDGLKAAGVNMDLFNFMPLHSEGMAWLLPTGLTIIACLLVKKPKTDPLLNS</sequence>
<evidence type="ECO:0000256" key="5">
    <source>
        <dbReference type="ARBA" id="ARBA00022692"/>
    </source>
</evidence>
<dbReference type="GO" id="GO:0015820">
    <property type="term" value="P:L-leucine transport"/>
    <property type="evidence" value="ECO:0007669"/>
    <property type="project" value="TreeGrafter"/>
</dbReference>
<evidence type="ECO:0000256" key="9">
    <source>
        <dbReference type="RuleBase" id="RU362122"/>
    </source>
</evidence>
<proteinExistence type="inferred from homology"/>
<organism evidence="10 11">
    <name type="scientific">Shewanella woodyi (strain ATCC 51908 / MS32)</name>
    <dbReference type="NCBI Taxonomy" id="392500"/>
    <lineage>
        <taxon>Bacteria</taxon>
        <taxon>Pseudomonadati</taxon>
        <taxon>Pseudomonadota</taxon>
        <taxon>Gammaproteobacteria</taxon>
        <taxon>Alteromonadales</taxon>
        <taxon>Shewanellaceae</taxon>
        <taxon>Shewanella</taxon>
    </lineage>
</organism>
<dbReference type="GO" id="GO:0015818">
    <property type="term" value="P:isoleucine transport"/>
    <property type="evidence" value="ECO:0007669"/>
    <property type="project" value="TreeGrafter"/>
</dbReference>
<keyword evidence="4" id="KW-1003">Cell membrane</keyword>
<evidence type="ECO:0000256" key="1">
    <source>
        <dbReference type="ARBA" id="ARBA00004651"/>
    </source>
</evidence>
<feature type="transmembrane region" description="Helical" evidence="9">
    <location>
        <begin position="82"/>
        <end position="103"/>
    </location>
</feature>
<dbReference type="GO" id="GO:0005886">
    <property type="term" value="C:plasma membrane"/>
    <property type="evidence" value="ECO:0007669"/>
    <property type="project" value="UniProtKB-SubCell"/>
</dbReference>
<dbReference type="Pfam" id="PF05525">
    <property type="entry name" value="Branch_AA_trans"/>
    <property type="match status" value="1"/>
</dbReference>
<comment type="subcellular location">
    <subcellularLocation>
        <location evidence="9">Cell inner membrane</location>
        <topology evidence="9">Multi-pass membrane protein</topology>
    </subcellularLocation>
    <subcellularLocation>
        <location evidence="1">Cell membrane</location>
        <topology evidence="1">Multi-pass membrane protein</topology>
    </subcellularLocation>
</comment>
<feature type="transmembrane region" description="Helical" evidence="9">
    <location>
        <begin position="47"/>
        <end position="70"/>
    </location>
</feature>
<keyword evidence="3 9" id="KW-0813">Transport</keyword>
<evidence type="ECO:0000256" key="4">
    <source>
        <dbReference type="ARBA" id="ARBA00022475"/>
    </source>
</evidence>
<dbReference type="PANTHER" id="PTHR30588:SF0">
    <property type="entry name" value="BRANCHED-CHAIN AMINO ACID PERMEASE BRNQ"/>
    <property type="match status" value="1"/>
</dbReference>
<protein>
    <recommendedName>
        <fullName evidence="9">Branched-chain amino acid transport system carrier protein</fullName>
    </recommendedName>
</protein>
<feature type="transmembrane region" description="Helical" evidence="9">
    <location>
        <begin position="123"/>
        <end position="152"/>
    </location>
</feature>
<keyword evidence="11" id="KW-1185">Reference proteome</keyword>
<keyword evidence="5 9" id="KW-0812">Transmembrane</keyword>
<evidence type="ECO:0000256" key="7">
    <source>
        <dbReference type="ARBA" id="ARBA00022989"/>
    </source>
</evidence>
<feature type="transmembrane region" description="Helical" evidence="9">
    <location>
        <begin position="12"/>
        <end position="35"/>
    </location>
</feature>